<dbReference type="InterPro" id="IPR007053">
    <property type="entry name" value="LRAT_dom"/>
</dbReference>
<dbReference type="Gene3D" id="3.90.1720.10">
    <property type="entry name" value="endopeptidase domain like (from Nostoc punctiforme)"/>
    <property type="match status" value="1"/>
</dbReference>
<dbReference type="STRING" id="646.BJD16_12425"/>
<sequence length="192" mass="20072">MTRHFIIGDHLVAPQPEGHHHGLFVGHDQVIHCLPDSAGEHSGQLALTSLAQFSQHRVIEVKPHAMRLFSREECLTRAYARLSEGAQGQPFASGEQFVTWCIEGLARPPKLLQTAVATVVAAEVARHTLGKAATSATAGLAASTLTTTAGSSSAAATVVSVTGIAAAPLLAPIAVGVVAAYGISKLWDWLND</sequence>
<dbReference type="AlphaFoldDB" id="A0A1S2D101"/>
<organism evidence="2 3">
    <name type="scientific">Aeromonas sobria</name>
    <dbReference type="NCBI Taxonomy" id="646"/>
    <lineage>
        <taxon>Bacteria</taxon>
        <taxon>Pseudomonadati</taxon>
        <taxon>Pseudomonadota</taxon>
        <taxon>Gammaproteobacteria</taxon>
        <taxon>Aeromonadales</taxon>
        <taxon>Aeromonadaceae</taxon>
        <taxon>Aeromonas</taxon>
    </lineage>
</organism>
<comment type="caution">
    <text evidence="2">The sequence shown here is derived from an EMBL/GenBank/DDBJ whole genome shotgun (WGS) entry which is preliminary data.</text>
</comment>
<dbReference type="GeneID" id="58921788"/>
<dbReference type="OrthoDB" id="5594000at2"/>
<accession>A0A1S2D101</accession>
<dbReference type="RefSeq" id="WP_042019908.1">
    <property type="nucleotide sequence ID" value="NZ_CDBW01000016.1"/>
</dbReference>
<dbReference type="Proteomes" id="UP000179934">
    <property type="component" value="Unassembled WGS sequence"/>
</dbReference>
<name>A0A1S2D101_AERSO</name>
<evidence type="ECO:0000313" key="2">
    <source>
        <dbReference type="EMBL" id="OHY93591.1"/>
    </source>
</evidence>
<reference evidence="2 3" key="1">
    <citation type="submission" date="2016-09" db="EMBL/GenBank/DDBJ databases">
        <title>Draft Genome Sequence of Aeromonas sobria Strain 08005, Isolated from Sick Rana catesbeiana.</title>
        <authorList>
            <person name="Yang Q."/>
        </authorList>
    </citation>
    <scope>NUCLEOTIDE SEQUENCE [LARGE SCALE GENOMIC DNA]</scope>
    <source>
        <strain evidence="2 3">08005</strain>
    </source>
</reference>
<feature type="domain" description="LRAT" evidence="1">
    <location>
        <begin position="6"/>
        <end position="84"/>
    </location>
</feature>
<dbReference type="EMBL" id="MKFU01000010">
    <property type="protein sequence ID" value="OHY93591.1"/>
    <property type="molecule type" value="Genomic_DNA"/>
</dbReference>
<evidence type="ECO:0000313" key="3">
    <source>
        <dbReference type="Proteomes" id="UP000179934"/>
    </source>
</evidence>
<dbReference type="Pfam" id="PF04970">
    <property type="entry name" value="LRAT"/>
    <property type="match status" value="1"/>
</dbReference>
<protein>
    <recommendedName>
        <fullName evidence="1">LRAT domain-containing protein</fullName>
    </recommendedName>
</protein>
<evidence type="ECO:0000259" key="1">
    <source>
        <dbReference type="Pfam" id="PF04970"/>
    </source>
</evidence>
<gene>
    <name evidence="2" type="ORF">BJD16_12425</name>
</gene>
<proteinExistence type="predicted"/>